<dbReference type="InterPro" id="IPR051531">
    <property type="entry name" value="N-acetyltransferase"/>
</dbReference>
<protein>
    <submittedName>
        <fullName evidence="2">GNAT family N-acetyltransferase</fullName>
    </submittedName>
</protein>
<dbReference type="Gene3D" id="3.40.630.30">
    <property type="match status" value="1"/>
</dbReference>
<feature type="domain" description="N-acetyltransferase" evidence="1">
    <location>
        <begin position="8"/>
        <end position="164"/>
    </location>
</feature>
<dbReference type="EMBL" id="QGKL01000043">
    <property type="protein sequence ID" value="PWQ93192.1"/>
    <property type="molecule type" value="Genomic_DNA"/>
</dbReference>
<sequence length="201" mass="22391">MYFTAQKIQLSPFDESDLDLFVEISMSPEMMGHVYDPCSFEEANEAFIAKSQPWSMESDGWLSFGISEVATGEKLGNVGLKITNHDAKIAEVGFMIKPSAQGKGFAGEALSLVKNYALSELNLNKLVATCSVSNTGSFKLLEKHGFMREGCIKQNVIINGKYVDDYIYGFCKPALCVKNKLQLVEERCLKAWGRVLIYNLF</sequence>
<dbReference type="InterPro" id="IPR016181">
    <property type="entry name" value="Acyl_CoA_acyltransferase"/>
</dbReference>
<dbReference type="GO" id="GO:0016747">
    <property type="term" value="F:acyltransferase activity, transferring groups other than amino-acyl groups"/>
    <property type="evidence" value="ECO:0007669"/>
    <property type="project" value="InterPro"/>
</dbReference>
<evidence type="ECO:0000313" key="2">
    <source>
        <dbReference type="EMBL" id="PWQ93192.1"/>
    </source>
</evidence>
<dbReference type="RefSeq" id="WP_109826812.1">
    <property type="nucleotide sequence ID" value="NZ_QGKL01000043.1"/>
</dbReference>
<dbReference type="Proteomes" id="UP000245506">
    <property type="component" value="Unassembled WGS sequence"/>
</dbReference>
<dbReference type="InterPro" id="IPR000182">
    <property type="entry name" value="GNAT_dom"/>
</dbReference>
<dbReference type="Pfam" id="PF13302">
    <property type="entry name" value="Acetyltransf_3"/>
    <property type="match status" value="1"/>
</dbReference>
<proteinExistence type="predicted"/>
<organism evidence="2 3">
    <name type="scientific">Leucothrix arctica</name>
    <dbReference type="NCBI Taxonomy" id="1481894"/>
    <lineage>
        <taxon>Bacteria</taxon>
        <taxon>Pseudomonadati</taxon>
        <taxon>Pseudomonadota</taxon>
        <taxon>Gammaproteobacteria</taxon>
        <taxon>Thiotrichales</taxon>
        <taxon>Thiotrichaceae</taxon>
        <taxon>Leucothrix</taxon>
    </lineage>
</organism>
<keyword evidence="3" id="KW-1185">Reference proteome</keyword>
<evidence type="ECO:0000259" key="1">
    <source>
        <dbReference type="PROSITE" id="PS51186"/>
    </source>
</evidence>
<gene>
    <name evidence="2" type="ORF">DKT75_21130</name>
</gene>
<accession>A0A317CAT1</accession>
<dbReference type="SUPFAM" id="SSF55729">
    <property type="entry name" value="Acyl-CoA N-acyltransferases (Nat)"/>
    <property type="match status" value="1"/>
</dbReference>
<comment type="caution">
    <text evidence="2">The sequence shown here is derived from an EMBL/GenBank/DDBJ whole genome shotgun (WGS) entry which is preliminary data.</text>
</comment>
<reference evidence="2 3" key="1">
    <citation type="submission" date="2018-05" db="EMBL/GenBank/DDBJ databases">
        <title>Leucothrix arctica sp. nov., isolated from Arctic seawater.</title>
        <authorList>
            <person name="Choi A."/>
            <person name="Baek K."/>
        </authorList>
    </citation>
    <scope>NUCLEOTIDE SEQUENCE [LARGE SCALE GENOMIC DNA]</scope>
    <source>
        <strain evidence="2 3">IMCC9719</strain>
    </source>
</reference>
<dbReference type="OrthoDB" id="336415at2"/>
<keyword evidence="2" id="KW-0808">Transferase</keyword>
<dbReference type="PROSITE" id="PS51186">
    <property type="entry name" value="GNAT"/>
    <property type="match status" value="1"/>
</dbReference>
<name>A0A317CAT1_9GAMM</name>
<dbReference type="PANTHER" id="PTHR43792">
    <property type="entry name" value="GNAT FAMILY, PUTATIVE (AFU_ORTHOLOGUE AFUA_3G00765)-RELATED-RELATED"/>
    <property type="match status" value="1"/>
</dbReference>
<evidence type="ECO:0000313" key="3">
    <source>
        <dbReference type="Proteomes" id="UP000245506"/>
    </source>
</evidence>
<dbReference type="AlphaFoldDB" id="A0A317CAT1"/>